<dbReference type="EMBL" id="CACRST010000005">
    <property type="protein sequence ID" value="VYS72482.1"/>
    <property type="molecule type" value="Genomic_DNA"/>
</dbReference>
<proteinExistence type="predicted"/>
<organism evidence="1">
    <name type="scientific">Blautia glucerasea</name>
    <dbReference type="NCBI Taxonomy" id="536633"/>
    <lineage>
        <taxon>Bacteria</taxon>
        <taxon>Bacillati</taxon>
        <taxon>Bacillota</taxon>
        <taxon>Clostridia</taxon>
        <taxon>Lachnospirales</taxon>
        <taxon>Lachnospiraceae</taxon>
        <taxon>Blautia</taxon>
    </lineage>
</organism>
<dbReference type="AlphaFoldDB" id="A0A6N2QV98"/>
<accession>A0A6N2QV98</accession>
<dbReference type="RefSeq" id="WP_156352263.1">
    <property type="nucleotide sequence ID" value="NZ_CACRST010000005.1"/>
</dbReference>
<evidence type="ECO:0000313" key="1">
    <source>
        <dbReference type="EMBL" id="VYS72482.1"/>
    </source>
</evidence>
<gene>
    <name evidence="1" type="ORF">BGLFYP119_00301</name>
</gene>
<reference evidence="1" key="1">
    <citation type="submission" date="2019-11" db="EMBL/GenBank/DDBJ databases">
        <authorList>
            <person name="Feng L."/>
        </authorList>
    </citation>
    <scope>NUCLEOTIDE SEQUENCE</scope>
    <source>
        <strain evidence="1">BgluceraseaLFYP119</strain>
    </source>
</reference>
<name>A0A6N2QV98_9FIRM</name>
<sequence length="53" mass="6254">MKTAEQNSSRSSWENTEIAELSDSCMKKLREFERELNKQGYWNIALVAFQIKN</sequence>
<protein>
    <submittedName>
        <fullName evidence="1">Uncharacterized protein</fullName>
    </submittedName>
</protein>